<reference evidence="1" key="1">
    <citation type="submission" date="2018-05" db="EMBL/GenBank/DDBJ databases">
        <authorList>
            <person name="Lanie J.A."/>
            <person name="Ng W.-L."/>
            <person name="Kazmierczak K.M."/>
            <person name="Andrzejewski T.M."/>
            <person name="Davidsen T.M."/>
            <person name="Wayne K.J."/>
            <person name="Tettelin H."/>
            <person name="Glass J.I."/>
            <person name="Rusch D."/>
            <person name="Podicherti R."/>
            <person name="Tsui H.-C.T."/>
            <person name="Winkler M.E."/>
        </authorList>
    </citation>
    <scope>NUCLEOTIDE SEQUENCE</scope>
</reference>
<dbReference type="PANTHER" id="PTHR48229">
    <property type="entry name" value="CAIB/BAIF FAMILY ENZYME (AFU_ORTHOLOGUE AFUA_1G05360)-RELATED"/>
    <property type="match status" value="1"/>
</dbReference>
<proteinExistence type="predicted"/>
<dbReference type="PANTHER" id="PTHR48229:SF1">
    <property type="entry name" value="ALPHA METHYLACYL-COA RACEMASE-RELATED"/>
    <property type="match status" value="1"/>
</dbReference>
<dbReference type="InterPro" id="IPR023606">
    <property type="entry name" value="CoA-Trfase_III_dom_1_sf"/>
</dbReference>
<evidence type="ECO:0008006" key="2">
    <source>
        <dbReference type="Google" id="ProtNLM"/>
    </source>
</evidence>
<dbReference type="InterPro" id="IPR003673">
    <property type="entry name" value="CoA-Trfase_fam_III"/>
</dbReference>
<evidence type="ECO:0000313" key="1">
    <source>
        <dbReference type="EMBL" id="SVA04722.1"/>
    </source>
</evidence>
<accession>A0A381SKZ0</accession>
<dbReference type="SUPFAM" id="SSF89796">
    <property type="entry name" value="CoA-transferase family III (CaiB/BaiF)"/>
    <property type="match status" value="2"/>
</dbReference>
<protein>
    <recommendedName>
        <fullName evidence="2">Carnitine dehydratase</fullName>
    </recommendedName>
</protein>
<gene>
    <name evidence="1" type="ORF">METZ01_LOCUS57576</name>
</gene>
<dbReference type="Pfam" id="PF02515">
    <property type="entry name" value="CoA_transf_3"/>
    <property type="match status" value="1"/>
</dbReference>
<sequence>MSTADASLARTALDDLLAIAGLDADHIEIESEDLALDTRIRATEAAVAALGAGGYIASRFIGAGTVRVATRHVEASLQSYAHLKFADPDRAPGPRRAAAQRATIAGFQRAGDGRWMYIHPGFPHNTESLLELFGNPRDENEANQAIASWEAPRLEREIMRRGLCSAMVRDPEEWDTSPMGQILNSRPVVEIIQVGDADARPASSGPRPLSDYKVLDLTRVLAGPTCARTLASYGANVIRISAQDLPHVPLFVAETGLGKRSAHIDLKTDSGRATLRELIGEADVFSQGYRTGALERQGFGVADVVRAKPGIVYVSINCYGHEGPWRGVPGWEQLAQTVTGMAYLHGNYQNNGTPQLQPAAVTDYTTGYLAAYGALAALLRQREQGGSYWVRVSLARTGVWMRSLGLRDAVTHRPFDDAEIANLRAVTQTEWGAMHHLRPAVELSNTDVFWRQPPVSLGSHAPTFAD</sequence>
<organism evidence="1">
    <name type="scientific">marine metagenome</name>
    <dbReference type="NCBI Taxonomy" id="408172"/>
    <lineage>
        <taxon>unclassified sequences</taxon>
        <taxon>metagenomes</taxon>
        <taxon>ecological metagenomes</taxon>
    </lineage>
</organism>
<dbReference type="InterPro" id="IPR052985">
    <property type="entry name" value="CoA-trans_III_biosynth/detox"/>
</dbReference>
<dbReference type="AlphaFoldDB" id="A0A381SKZ0"/>
<dbReference type="Gene3D" id="3.40.50.10540">
    <property type="entry name" value="Crotonobetainyl-coa:carnitine coa-transferase, domain 1"/>
    <property type="match status" value="1"/>
</dbReference>
<name>A0A381SKZ0_9ZZZZ</name>
<dbReference type="EMBL" id="UINC01003256">
    <property type="protein sequence ID" value="SVA04722.1"/>
    <property type="molecule type" value="Genomic_DNA"/>
</dbReference>
<dbReference type="GO" id="GO:0003824">
    <property type="term" value="F:catalytic activity"/>
    <property type="evidence" value="ECO:0007669"/>
    <property type="project" value="InterPro"/>
</dbReference>